<proteinExistence type="predicted"/>
<sequence>MSFPCDSLAIGPCPSFGQILNIYCYVKLVNTRILHNVVTMVLLDIALFKLDIDELIADYAKIVDIFSSSCRGHHKNPPSESYVLSELVDCVSLDGESLQAALSRQVLNSIQWILVQWILVIPITKQVHEITARLLDIHDKMMLINNKEVVGIAVMLGEIINYVQSLQRQVEVHQSCGPPHFSLETSGAPLSYLCQPHHGSPLGYMDNQSCMHPLDTAFCLVINLQYHFLNGVSDASSQLQLI</sequence>
<accession>A0A1D6P4Y3</accession>
<dbReference type="Gene3D" id="1.10.1080.10">
    <property type="entry name" value="Glutathione Synthetase, Chain A, domain 3"/>
    <property type="match status" value="1"/>
</dbReference>
<gene>
    <name evidence="1" type="ORF">ZEAMMB73_Zm00001d046779</name>
</gene>
<organism evidence="1">
    <name type="scientific">Zea mays</name>
    <name type="common">Maize</name>
    <dbReference type="NCBI Taxonomy" id="4577"/>
    <lineage>
        <taxon>Eukaryota</taxon>
        <taxon>Viridiplantae</taxon>
        <taxon>Streptophyta</taxon>
        <taxon>Embryophyta</taxon>
        <taxon>Tracheophyta</taxon>
        <taxon>Spermatophyta</taxon>
        <taxon>Magnoliopsida</taxon>
        <taxon>Liliopsida</taxon>
        <taxon>Poales</taxon>
        <taxon>Poaceae</taxon>
        <taxon>PACMAD clade</taxon>
        <taxon>Panicoideae</taxon>
        <taxon>Andropogonodae</taxon>
        <taxon>Andropogoneae</taxon>
        <taxon>Tripsacinae</taxon>
        <taxon>Zea</taxon>
    </lineage>
</organism>
<name>A0A1D6P4Y3_MAIZE</name>
<dbReference type="GO" id="GO:0005524">
    <property type="term" value="F:ATP binding"/>
    <property type="evidence" value="ECO:0007669"/>
    <property type="project" value="InterPro"/>
</dbReference>
<dbReference type="EMBL" id="CM000785">
    <property type="protein sequence ID" value="AQL05011.1"/>
    <property type="molecule type" value="Genomic_DNA"/>
</dbReference>
<dbReference type="InterPro" id="IPR014042">
    <property type="entry name" value="Glutathione_synthase_a-hlx"/>
</dbReference>
<dbReference type="ExpressionAtlas" id="A0A1D6P4Y3">
    <property type="expression patterns" value="baseline and differential"/>
</dbReference>
<reference evidence="1" key="1">
    <citation type="submission" date="2015-12" db="EMBL/GenBank/DDBJ databases">
        <title>Update maize B73 reference genome by single molecule sequencing technologies.</title>
        <authorList>
            <consortium name="Maize Genome Sequencing Project"/>
            <person name="Ware D."/>
        </authorList>
    </citation>
    <scope>NUCLEOTIDE SEQUENCE</scope>
    <source>
        <tissue evidence="1">Seedling</tissue>
    </source>
</reference>
<dbReference type="GO" id="GO:0004363">
    <property type="term" value="F:glutathione synthase activity"/>
    <property type="evidence" value="ECO:0007669"/>
    <property type="project" value="InterPro"/>
</dbReference>
<protein>
    <submittedName>
        <fullName evidence="1">Glutathione synthetase chloroplastic</fullName>
    </submittedName>
</protein>
<evidence type="ECO:0000313" key="1">
    <source>
        <dbReference type="EMBL" id="AQL05011.1"/>
    </source>
</evidence>
<dbReference type="AlphaFoldDB" id="A0A1D6P4Y3"/>